<reference evidence="1 2" key="1">
    <citation type="journal article" date="2011" name="J. Bacteriol.">
        <title>Complete genome sequence of Burkholderia rhizoxinica, an endosymbiont of Rhizopus microsporus.</title>
        <authorList>
            <person name="Lackner G."/>
            <person name="Moebius N."/>
            <person name="Partida-Martinez L."/>
            <person name="Hertweck C."/>
        </authorList>
    </citation>
    <scope>NUCLEOTIDE SEQUENCE [LARGE SCALE GENOMIC DNA]</scope>
    <source>
        <strain evidence="2">DSM 19002 / CIP 109453 / HKI 454</strain>
    </source>
</reference>
<evidence type="ECO:0000313" key="1">
    <source>
        <dbReference type="EMBL" id="CBW74499.1"/>
    </source>
</evidence>
<dbReference type="AlphaFoldDB" id="E5APG7"/>
<evidence type="ECO:0000313" key="2">
    <source>
        <dbReference type="Proteomes" id="UP000007437"/>
    </source>
</evidence>
<dbReference type="STRING" id="882378.RBRH_01164"/>
<dbReference type="KEGG" id="brh:RBRH_01164"/>
<organism evidence="1 2">
    <name type="scientific">Mycetohabitans rhizoxinica (strain DSM 19002 / CIP 109453 / HKI 454)</name>
    <name type="common">Paraburkholderia rhizoxinica</name>
    <dbReference type="NCBI Taxonomy" id="882378"/>
    <lineage>
        <taxon>Bacteria</taxon>
        <taxon>Pseudomonadati</taxon>
        <taxon>Pseudomonadota</taxon>
        <taxon>Betaproteobacteria</taxon>
        <taxon>Burkholderiales</taxon>
        <taxon>Burkholderiaceae</taxon>
        <taxon>Mycetohabitans</taxon>
    </lineage>
</organism>
<gene>
    <name evidence="1" type="ordered locus">RBRH_01164</name>
</gene>
<accession>E5APG7</accession>
<dbReference type="Proteomes" id="UP000007437">
    <property type="component" value="Chromosome"/>
</dbReference>
<protein>
    <submittedName>
        <fullName evidence="1">Uncharacterized protein</fullName>
    </submittedName>
</protein>
<name>E5APG7_MYCRK</name>
<dbReference type="HOGENOM" id="CLU_3165680_0_0_4"/>
<proteinExistence type="predicted"/>
<dbReference type="EMBL" id="FR687359">
    <property type="protein sequence ID" value="CBW74499.1"/>
    <property type="molecule type" value="Genomic_DNA"/>
</dbReference>
<sequence length="47" mass="5044">MGVSKSLIRIAFMTRIRSSEYIFRLGVGGAQHAKVAFAAGQTAFAVK</sequence>